<protein>
    <submittedName>
        <fullName evidence="2">Uncharacterized protein</fullName>
    </submittedName>
</protein>
<dbReference type="Proteomes" id="UP000297527">
    <property type="component" value="Unassembled WGS sequence"/>
</dbReference>
<evidence type="ECO:0000313" key="3">
    <source>
        <dbReference type="Proteomes" id="UP000297527"/>
    </source>
</evidence>
<proteinExistence type="predicted"/>
<keyword evidence="3" id="KW-1185">Reference proteome</keyword>
<dbReference type="EMBL" id="PQXN01000733">
    <property type="protein sequence ID" value="TGO43914.1"/>
    <property type="molecule type" value="Genomic_DNA"/>
</dbReference>
<feature type="region of interest" description="Disordered" evidence="1">
    <location>
        <begin position="107"/>
        <end position="130"/>
    </location>
</feature>
<evidence type="ECO:0000313" key="2">
    <source>
        <dbReference type="EMBL" id="TGO43914.1"/>
    </source>
</evidence>
<feature type="region of interest" description="Disordered" evidence="1">
    <location>
        <begin position="57"/>
        <end position="88"/>
    </location>
</feature>
<gene>
    <name evidence="2" type="ORF">BCON_0735g00030</name>
</gene>
<evidence type="ECO:0000256" key="1">
    <source>
        <dbReference type="SAM" id="MobiDB-lite"/>
    </source>
</evidence>
<organism evidence="2 3">
    <name type="scientific">Botryotinia convoluta</name>
    <dbReference type="NCBI Taxonomy" id="54673"/>
    <lineage>
        <taxon>Eukaryota</taxon>
        <taxon>Fungi</taxon>
        <taxon>Dikarya</taxon>
        <taxon>Ascomycota</taxon>
        <taxon>Pezizomycotina</taxon>
        <taxon>Leotiomycetes</taxon>
        <taxon>Helotiales</taxon>
        <taxon>Sclerotiniaceae</taxon>
        <taxon>Botryotinia</taxon>
    </lineage>
</organism>
<accession>A0A4Z1H3Z1</accession>
<reference evidence="2 3" key="1">
    <citation type="submission" date="2017-12" db="EMBL/GenBank/DDBJ databases">
        <title>Comparative genomics of Botrytis spp.</title>
        <authorList>
            <person name="Valero-Jimenez C.A."/>
            <person name="Tapia P."/>
            <person name="Veloso J."/>
            <person name="Silva-Moreno E."/>
            <person name="Staats M."/>
            <person name="Valdes J.H."/>
            <person name="Van Kan J.A.L."/>
        </authorList>
    </citation>
    <scope>NUCLEOTIDE SEQUENCE [LARGE SCALE GENOMIC DNA]</scope>
    <source>
        <strain evidence="2 3">MUCL11595</strain>
    </source>
</reference>
<sequence length="130" mass="14518">MLLVEGAELIKTSFRITPPERSEQLSLTTYGSGNQPVRGCQSFEFAQTLSIICSSTKNDSQDATANSSQTQPIWPTNHQSPGDQKFPSGLWVSSECQKKTKTFARLDYIEPGDTADNNEERIETDRNTRE</sequence>
<comment type="caution">
    <text evidence="2">The sequence shown here is derived from an EMBL/GenBank/DDBJ whole genome shotgun (WGS) entry which is preliminary data.</text>
</comment>
<feature type="compositionally biased region" description="Basic and acidic residues" evidence="1">
    <location>
        <begin position="118"/>
        <end position="130"/>
    </location>
</feature>
<dbReference type="AlphaFoldDB" id="A0A4Z1H3Z1"/>
<name>A0A4Z1H3Z1_9HELO</name>
<feature type="compositionally biased region" description="Polar residues" evidence="1">
    <location>
        <begin position="57"/>
        <end position="82"/>
    </location>
</feature>